<evidence type="ECO:0000313" key="10">
    <source>
        <dbReference type="EMBL" id="GEP59585.1"/>
    </source>
</evidence>
<evidence type="ECO:0000256" key="3">
    <source>
        <dbReference type="ARBA" id="ARBA00022723"/>
    </source>
</evidence>
<dbReference type="InterPro" id="IPR036412">
    <property type="entry name" value="HAD-like_sf"/>
</dbReference>
<dbReference type="GO" id="GO:0005737">
    <property type="term" value="C:cytoplasm"/>
    <property type="evidence" value="ECO:0007669"/>
    <property type="project" value="UniProtKB-SubCell"/>
</dbReference>
<dbReference type="NCBIfam" id="TIGR01656">
    <property type="entry name" value="Histidinol-ppas"/>
    <property type="match status" value="1"/>
</dbReference>
<accession>A0A512NKX2</accession>
<organism evidence="10 11">
    <name type="scientific">Reyranella soli</name>
    <dbReference type="NCBI Taxonomy" id="1230389"/>
    <lineage>
        <taxon>Bacteria</taxon>
        <taxon>Pseudomonadati</taxon>
        <taxon>Pseudomonadota</taxon>
        <taxon>Alphaproteobacteria</taxon>
        <taxon>Hyphomicrobiales</taxon>
        <taxon>Reyranellaceae</taxon>
        <taxon>Reyranella</taxon>
    </lineage>
</organism>
<dbReference type="GO" id="GO:0016791">
    <property type="term" value="F:phosphatase activity"/>
    <property type="evidence" value="ECO:0007669"/>
    <property type="project" value="InterPro"/>
</dbReference>
<dbReference type="InterPro" id="IPR006549">
    <property type="entry name" value="HAD-SF_hydro_IIIA"/>
</dbReference>
<dbReference type="Gene3D" id="3.40.50.1000">
    <property type="entry name" value="HAD superfamily/HAD-like"/>
    <property type="match status" value="1"/>
</dbReference>
<evidence type="ECO:0000256" key="8">
    <source>
        <dbReference type="PIRSR" id="PIRSR004682-1"/>
    </source>
</evidence>
<dbReference type="InterPro" id="IPR004446">
    <property type="entry name" value="Heptose_bisP_phosphatase"/>
</dbReference>
<feature type="binding site" evidence="9">
    <location>
        <position position="89"/>
    </location>
    <ligand>
        <name>Zn(2+)</name>
        <dbReference type="ChEBI" id="CHEBI:29105"/>
    </ligand>
</feature>
<evidence type="ECO:0000256" key="2">
    <source>
        <dbReference type="ARBA" id="ARBA00022490"/>
    </source>
</evidence>
<comment type="similarity">
    <text evidence="7">Belongs to the gmhB family.</text>
</comment>
<dbReference type="AlphaFoldDB" id="A0A512NKX2"/>
<dbReference type="Pfam" id="PF13344">
    <property type="entry name" value="Hydrolase_6"/>
    <property type="match status" value="1"/>
</dbReference>
<feature type="active site" description="Nucleophile" evidence="8">
    <location>
        <position position="7"/>
    </location>
</feature>
<evidence type="ECO:0000256" key="1">
    <source>
        <dbReference type="ARBA" id="ARBA00004496"/>
    </source>
</evidence>
<name>A0A512NKX2_9HYPH</name>
<dbReference type="PIRSF" id="PIRSF004682">
    <property type="entry name" value="GmhB"/>
    <property type="match status" value="1"/>
</dbReference>
<evidence type="ECO:0000256" key="9">
    <source>
        <dbReference type="PIRSR" id="PIRSR004682-4"/>
    </source>
</evidence>
<evidence type="ECO:0000256" key="5">
    <source>
        <dbReference type="ARBA" id="ARBA00023277"/>
    </source>
</evidence>
<comment type="cofactor">
    <cofactor evidence="9">
        <name>Mg(2+)</name>
        <dbReference type="ChEBI" id="CHEBI:18420"/>
    </cofactor>
</comment>
<dbReference type="Proteomes" id="UP000321058">
    <property type="component" value="Unassembled WGS sequence"/>
</dbReference>
<evidence type="ECO:0000256" key="7">
    <source>
        <dbReference type="PIRNR" id="PIRNR004682"/>
    </source>
</evidence>
<dbReference type="InterPro" id="IPR006357">
    <property type="entry name" value="HAD-SF_hydro_IIA"/>
</dbReference>
<protein>
    <recommendedName>
        <fullName evidence="6 7">D,D-heptose 1,7-bisphosphate phosphatase</fullName>
        <ecNumber evidence="7">3.1.3.-</ecNumber>
    </recommendedName>
</protein>
<keyword evidence="9" id="KW-0862">Zinc</keyword>
<keyword evidence="11" id="KW-1185">Reference proteome</keyword>
<dbReference type="InterPro" id="IPR023214">
    <property type="entry name" value="HAD_sf"/>
</dbReference>
<keyword evidence="9" id="KW-0460">Magnesium</keyword>
<feature type="active site" description="Proton donor" evidence="8">
    <location>
        <position position="9"/>
    </location>
</feature>
<dbReference type="PANTHER" id="PTHR42891:SF1">
    <property type="entry name" value="D-GLYCERO-BETA-D-MANNO-HEPTOSE-1,7-BISPHOSPHATE 7-PHOSPHATASE"/>
    <property type="match status" value="1"/>
</dbReference>
<keyword evidence="5 7" id="KW-0119">Carbohydrate metabolism</keyword>
<comment type="subcellular location">
    <subcellularLocation>
        <location evidence="1 7">Cytoplasm</location>
    </subcellularLocation>
</comment>
<dbReference type="SUPFAM" id="SSF56784">
    <property type="entry name" value="HAD-like"/>
    <property type="match status" value="1"/>
</dbReference>
<dbReference type="GO" id="GO:0046872">
    <property type="term" value="F:metal ion binding"/>
    <property type="evidence" value="ECO:0007669"/>
    <property type="project" value="UniProtKB-KW"/>
</dbReference>
<dbReference type="Pfam" id="PF13242">
    <property type="entry name" value="Hydrolase_like"/>
    <property type="match status" value="1"/>
</dbReference>
<feature type="binding site" evidence="9">
    <location>
        <position position="7"/>
    </location>
    <ligand>
        <name>Mg(2+)</name>
        <dbReference type="ChEBI" id="CHEBI:18420"/>
    </ligand>
</feature>
<evidence type="ECO:0000256" key="4">
    <source>
        <dbReference type="ARBA" id="ARBA00022801"/>
    </source>
</evidence>
<dbReference type="GO" id="GO:0005975">
    <property type="term" value="P:carbohydrate metabolic process"/>
    <property type="evidence" value="ECO:0007669"/>
    <property type="project" value="InterPro"/>
</dbReference>
<keyword evidence="4 7" id="KW-0378">Hydrolase</keyword>
<feature type="binding site" evidence="9">
    <location>
        <position position="124"/>
    </location>
    <ligand>
        <name>Mg(2+)</name>
        <dbReference type="ChEBI" id="CHEBI:18420"/>
    </ligand>
</feature>
<comment type="cofactor">
    <cofactor evidence="9">
        <name>Zn(2+)</name>
        <dbReference type="ChEBI" id="CHEBI:29105"/>
    </cofactor>
</comment>
<dbReference type="EMBL" id="BKAJ01000134">
    <property type="protein sequence ID" value="GEP59585.1"/>
    <property type="molecule type" value="Genomic_DNA"/>
</dbReference>
<dbReference type="EC" id="3.1.3.-" evidence="7"/>
<dbReference type="PANTHER" id="PTHR42891">
    <property type="entry name" value="D-GLYCERO-BETA-D-MANNO-HEPTOSE-1,7-BISPHOSPHATE 7-PHOSPHATASE"/>
    <property type="match status" value="1"/>
</dbReference>
<feature type="binding site" evidence="9">
    <location>
        <position position="9"/>
    </location>
    <ligand>
        <name>Mg(2+)</name>
        <dbReference type="ChEBI" id="CHEBI:18420"/>
    </ligand>
</feature>
<evidence type="ECO:0000256" key="6">
    <source>
        <dbReference type="ARBA" id="ARBA00031828"/>
    </source>
</evidence>
<keyword evidence="2 7" id="KW-0963">Cytoplasm</keyword>
<gene>
    <name evidence="10" type="ORF">RSO01_67510</name>
</gene>
<proteinExistence type="inferred from homology"/>
<dbReference type="InterPro" id="IPR006543">
    <property type="entry name" value="Histidinol-phos"/>
</dbReference>
<comment type="caution">
    <text evidence="10">The sequence shown here is derived from an EMBL/GenBank/DDBJ whole genome shotgun (WGS) entry which is preliminary data.</text>
</comment>
<keyword evidence="3 9" id="KW-0479">Metal-binding</keyword>
<evidence type="ECO:0000313" key="11">
    <source>
        <dbReference type="Proteomes" id="UP000321058"/>
    </source>
</evidence>
<dbReference type="NCBIfam" id="TIGR01662">
    <property type="entry name" value="HAD-SF-IIIA"/>
    <property type="match status" value="1"/>
</dbReference>
<sequence>MPLFLLDRDGVVVVNRKDNIKTPAGLTLIPGAAEALARLTAAGFDVAICTNQPEVARGAMSHADLDAVHDALTRLLAAKGARIASILCCTCTRKTPRMKPAAGMLRDALARFGANPAETPFVGDQVDDLKAAFHAGCRRVLVRTGLGRKALEDGLPDYVQPVAIYDDLAAAVDAHLAARR</sequence>
<reference evidence="10 11" key="1">
    <citation type="submission" date="2019-07" db="EMBL/GenBank/DDBJ databases">
        <title>Whole genome shotgun sequence of Reyranella soli NBRC 108950.</title>
        <authorList>
            <person name="Hosoyama A."/>
            <person name="Uohara A."/>
            <person name="Ohji S."/>
            <person name="Ichikawa N."/>
        </authorList>
    </citation>
    <scope>NUCLEOTIDE SEQUENCE [LARGE SCALE GENOMIC DNA]</scope>
    <source>
        <strain evidence="10 11">NBRC 108950</strain>
    </source>
</reference>